<sequence>MDGLDFTLEQSRDISAISADEWNRLAGDGNPFVRHEFLQAMETGGGVGNDSGWDPLHLLLRDSEGSLLGVVPHYIKHHSYGEYIFDHSWADGFMRAGGQYYPKLLGAVPFTPATGPRLLAYDNRDDIKVALAYGITQMVDKYGLSSAHLNFLPEDDLPALEAAGWLIRSGLQFHWHNNGYKDFDDFLSGLSSRKRKNIKKERQSIRDAGVHMIALTGEDITPAHIDIFFRFYMSTIDRKWGGAYLTHDVFRHLQQMMADKILLVMAEYQGRIIAGAINFIGDDCLYGRNWGADLDIPNLHFEACYYQAIDFAIAHGLARVEAGAQGFHKVQRGYLPAKTYSAHWIAHDGFKDAIARFLVAESRGIEAEKNHIDFVSPFKKDN</sequence>
<evidence type="ECO:0000313" key="2">
    <source>
        <dbReference type="Proteomes" id="UP000007460"/>
    </source>
</evidence>
<accession>D5BSP3</accession>
<dbReference type="InterPro" id="IPR007434">
    <property type="entry name" value="FemAB-like"/>
</dbReference>
<dbReference type="PANTHER" id="PTHR47017">
    <property type="entry name" value="ACYL-COA"/>
    <property type="match status" value="1"/>
</dbReference>
<dbReference type="AlphaFoldDB" id="D5BSP3"/>
<dbReference type="STRING" id="488538.SAR116_1047"/>
<dbReference type="RefSeq" id="WP_013045919.1">
    <property type="nucleotide sequence ID" value="NC_014010.1"/>
</dbReference>
<dbReference type="SUPFAM" id="SSF55729">
    <property type="entry name" value="Acyl-CoA N-acyltransferases (Nat)"/>
    <property type="match status" value="1"/>
</dbReference>
<dbReference type="Pfam" id="PF04339">
    <property type="entry name" value="FemAB_like"/>
    <property type="match status" value="1"/>
</dbReference>
<evidence type="ECO:0000313" key="1">
    <source>
        <dbReference type="EMBL" id="ADE39290.1"/>
    </source>
</evidence>
<keyword evidence="2" id="KW-1185">Reference proteome</keyword>
<name>D5BSP3_PUNMI</name>
<evidence type="ECO:0008006" key="3">
    <source>
        <dbReference type="Google" id="ProtNLM"/>
    </source>
</evidence>
<dbReference type="eggNOG" id="COG3146">
    <property type="taxonomic scope" value="Bacteria"/>
</dbReference>
<dbReference type="PANTHER" id="PTHR47017:SF1">
    <property type="entry name" value="ACYL-COA"/>
    <property type="match status" value="1"/>
</dbReference>
<protein>
    <recommendedName>
        <fullName evidence="3">GNAT family N-acetyltransferase</fullName>
    </recommendedName>
</protein>
<dbReference type="Gene3D" id="3.40.630.30">
    <property type="match status" value="1"/>
</dbReference>
<gene>
    <name evidence="1" type="ordered locus">SAR116_1047</name>
</gene>
<dbReference type="HOGENOM" id="CLU_036032_1_1_5"/>
<reference evidence="1 2" key="1">
    <citation type="journal article" date="2010" name="J. Bacteriol.">
        <title>Complete genome sequence of "Candidatus Puniceispirillum marinum" IMCC1322, a representative of the SAR116 clade in the Alphaproteobacteria.</title>
        <authorList>
            <person name="Oh H.M."/>
            <person name="Kwon K.K."/>
            <person name="Kang I."/>
            <person name="Kang S.G."/>
            <person name="Lee J.H."/>
            <person name="Kim S.J."/>
            <person name="Cho J.C."/>
        </authorList>
    </citation>
    <scope>NUCLEOTIDE SEQUENCE [LARGE SCALE GENOMIC DNA]</scope>
    <source>
        <strain evidence="1 2">IMCC1322</strain>
    </source>
</reference>
<dbReference type="Proteomes" id="UP000007460">
    <property type="component" value="Chromosome"/>
</dbReference>
<organism evidence="1 2">
    <name type="scientific">Puniceispirillum marinum (strain IMCC1322)</name>
    <dbReference type="NCBI Taxonomy" id="488538"/>
    <lineage>
        <taxon>Bacteria</taxon>
        <taxon>Pseudomonadati</taxon>
        <taxon>Pseudomonadota</taxon>
        <taxon>Alphaproteobacteria</taxon>
        <taxon>Candidatus Puniceispirillales</taxon>
        <taxon>Candidatus Puniceispirillaceae</taxon>
        <taxon>Candidatus Puniceispirillum</taxon>
    </lineage>
</organism>
<dbReference type="KEGG" id="apb:SAR116_1047"/>
<dbReference type="OrthoDB" id="9776898at2"/>
<proteinExistence type="predicted"/>
<dbReference type="InterPro" id="IPR016181">
    <property type="entry name" value="Acyl_CoA_acyltransferase"/>
</dbReference>
<dbReference type="EMBL" id="CP001751">
    <property type="protein sequence ID" value="ADE39290.1"/>
    <property type="molecule type" value="Genomic_DNA"/>
</dbReference>